<accession>A0A377GHH7</accession>
<dbReference type="EMBL" id="UGGV01000001">
    <property type="protein sequence ID" value="STO24005.1"/>
    <property type="molecule type" value="Genomic_DNA"/>
</dbReference>
<keyword evidence="3" id="KW-1185">Reference proteome</keyword>
<reference evidence="2 4" key="2">
    <citation type="submission" date="2018-06" db="EMBL/GenBank/DDBJ databases">
        <authorList>
            <consortium name="Pathogen Informatics"/>
            <person name="Doyle S."/>
        </authorList>
    </citation>
    <scope>NUCLEOTIDE SEQUENCE [LARGE SCALE GENOMIC DNA]</scope>
    <source>
        <strain evidence="2 4">NCTC11401</strain>
    </source>
</reference>
<dbReference type="EMBL" id="FTNL01000009">
    <property type="protein sequence ID" value="SIR27947.1"/>
    <property type="molecule type" value="Genomic_DNA"/>
</dbReference>
<proteinExistence type="predicted"/>
<evidence type="ECO:0000313" key="1">
    <source>
        <dbReference type="EMBL" id="SIR27947.1"/>
    </source>
</evidence>
<dbReference type="Proteomes" id="UP000254374">
    <property type="component" value="Unassembled WGS sequence"/>
</dbReference>
<dbReference type="AlphaFoldDB" id="A0A377GHH7"/>
<protein>
    <submittedName>
        <fullName evidence="2">Uncharacterized protein</fullName>
    </submittedName>
</protein>
<gene>
    <name evidence="2" type="ORF">NCTC11401_00811</name>
    <name evidence="1" type="ORF">SAMN05421777_10973</name>
</gene>
<evidence type="ECO:0000313" key="3">
    <source>
        <dbReference type="Proteomes" id="UP000186808"/>
    </source>
</evidence>
<dbReference type="Proteomes" id="UP000186808">
    <property type="component" value="Unassembled WGS sequence"/>
</dbReference>
<reference evidence="1 3" key="1">
    <citation type="submission" date="2017-01" db="EMBL/GenBank/DDBJ databases">
        <authorList>
            <person name="Varghese N."/>
            <person name="Submissions S."/>
        </authorList>
    </citation>
    <scope>NUCLEOTIDE SEQUENCE [LARGE SCALE GENOMIC DNA]</scope>
    <source>
        <strain evidence="1 3">ATCC 33342</strain>
    </source>
</reference>
<evidence type="ECO:0000313" key="4">
    <source>
        <dbReference type="Proteomes" id="UP000254374"/>
    </source>
</evidence>
<organism evidence="2 4">
    <name type="scientific">Fluoribacter gormanii</name>
    <dbReference type="NCBI Taxonomy" id="464"/>
    <lineage>
        <taxon>Bacteria</taxon>
        <taxon>Pseudomonadati</taxon>
        <taxon>Pseudomonadota</taxon>
        <taxon>Gammaproteobacteria</taxon>
        <taxon>Legionellales</taxon>
        <taxon>Legionellaceae</taxon>
        <taxon>Fluoribacter</taxon>
    </lineage>
</organism>
<sequence length="96" mass="10872">MKFEKIEHFIKKAGFQLIHQGMGFGLVEGRPSYLYQKDIVGSTPQMIQLAVSRENKEDIQPIFSENVPKLVRDSVDNIINNNTTESETLGCSVIPY</sequence>
<dbReference type="RefSeq" id="WP_058468517.1">
    <property type="nucleotide sequence ID" value="NZ_CAAAIV010000031.1"/>
</dbReference>
<name>A0A377GHH7_9GAMM</name>
<dbReference type="OrthoDB" id="5652878at2"/>
<evidence type="ECO:0000313" key="2">
    <source>
        <dbReference type="EMBL" id="STO24005.1"/>
    </source>
</evidence>